<proteinExistence type="predicted"/>
<dbReference type="PANTHER" id="PTHR48081:SF8">
    <property type="entry name" value="ALPHA_BETA HYDROLASE FOLD-3 DOMAIN-CONTAINING PROTEIN-RELATED"/>
    <property type="match status" value="1"/>
</dbReference>
<dbReference type="Proteomes" id="UP000799118">
    <property type="component" value="Unassembled WGS sequence"/>
</dbReference>
<evidence type="ECO:0000259" key="2">
    <source>
        <dbReference type="Pfam" id="PF07859"/>
    </source>
</evidence>
<dbReference type="InterPro" id="IPR013094">
    <property type="entry name" value="AB_hydrolase_3"/>
</dbReference>
<dbReference type="Gene3D" id="3.40.50.1820">
    <property type="entry name" value="alpha/beta hydrolase"/>
    <property type="match status" value="1"/>
</dbReference>
<dbReference type="Pfam" id="PF07859">
    <property type="entry name" value="Abhydrolase_3"/>
    <property type="match status" value="1"/>
</dbReference>
<evidence type="ECO:0000313" key="3">
    <source>
        <dbReference type="EMBL" id="KAE9386180.1"/>
    </source>
</evidence>
<dbReference type="InterPro" id="IPR029058">
    <property type="entry name" value="AB_hydrolase_fold"/>
</dbReference>
<keyword evidence="4" id="KW-1185">Reference proteome</keyword>
<gene>
    <name evidence="3" type="ORF">BT96DRAFT_928403</name>
</gene>
<reference evidence="3" key="1">
    <citation type="journal article" date="2019" name="Environ. Microbiol.">
        <title>Fungal ecological strategies reflected in gene transcription - a case study of two litter decomposers.</title>
        <authorList>
            <person name="Barbi F."/>
            <person name="Kohler A."/>
            <person name="Barry K."/>
            <person name="Baskaran P."/>
            <person name="Daum C."/>
            <person name="Fauchery L."/>
            <person name="Ihrmark K."/>
            <person name="Kuo A."/>
            <person name="LaButti K."/>
            <person name="Lipzen A."/>
            <person name="Morin E."/>
            <person name="Grigoriev I.V."/>
            <person name="Henrissat B."/>
            <person name="Lindahl B."/>
            <person name="Martin F."/>
        </authorList>
    </citation>
    <scope>NUCLEOTIDE SEQUENCE</scope>
    <source>
        <strain evidence="3">JB14</strain>
    </source>
</reference>
<evidence type="ECO:0000256" key="1">
    <source>
        <dbReference type="ARBA" id="ARBA00022801"/>
    </source>
</evidence>
<dbReference type="SUPFAM" id="SSF53474">
    <property type="entry name" value="alpha/beta-Hydrolases"/>
    <property type="match status" value="1"/>
</dbReference>
<dbReference type="InterPro" id="IPR050300">
    <property type="entry name" value="GDXG_lipolytic_enzyme"/>
</dbReference>
<name>A0A6A4GLG2_9AGAR</name>
<protein>
    <submittedName>
        <fullName evidence="3">Lipase</fullName>
    </submittedName>
</protein>
<evidence type="ECO:0000313" key="4">
    <source>
        <dbReference type="Proteomes" id="UP000799118"/>
    </source>
</evidence>
<keyword evidence="1" id="KW-0378">Hydrolase</keyword>
<organism evidence="3 4">
    <name type="scientific">Gymnopus androsaceus JB14</name>
    <dbReference type="NCBI Taxonomy" id="1447944"/>
    <lineage>
        <taxon>Eukaryota</taxon>
        <taxon>Fungi</taxon>
        <taxon>Dikarya</taxon>
        <taxon>Basidiomycota</taxon>
        <taxon>Agaricomycotina</taxon>
        <taxon>Agaricomycetes</taxon>
        <taxon>Agaricomycetidae</taxon>
        <taxon>Agaricales</taxon>
        <taxon>Marasmiineae</taxon>
        <taxon>Omphalotaceae</taxon>
        <taxon>Gymnopus</taxon>
    </lineage>
</organism>
<dbReference type="OrthoDB" id="408631at2759"/>
<feature type="domain" description="Alpha/beta hydrolase fold-3" evidence="2">
    <location>
        <begin position="101"/>
        <end position="309"/>
    </location>
</feature>
<dbReference type="EMBL" id="ML769905">
    <property type="protein sequence ID" value="KAE9386180.1"/>
    <property type="molecule type" value="Genomic_DNA"/>
</dbReference>
<dbReference type="PANTHER" id="PTHR48081">
    <property type="entry name" value="AB HYDROLASE SUPERFAMILY PROTEIN C4A8.06C"/>
    <property type="match status" value="1"/>
</dbReference>
<dbReference type="GO" id="GO:0016787">
    <property type="term" value="F:hydrolase activity"/>
    <property type="evidence" value="ECO:0007669"/>
    <property type="project" value="UniProtKB-KW"/>
</dbReference>
<accession>A0A6A4GLG2</accession>
<dbReference type="AlphaFoldDB" id="A0A6A4GLG2"/>
<sequence>MNSPDRIPKQPLHPSIIPKLDPEYVQFHEKYIQYETPAYMIPWDPIKMRAVQAFDVGSREPLDVGKIEEFEIPMKLGDGRKTPVRAYTPPGAPPVAGWPFLLYFHGGGWIVGGLDTENSIITYLCVDYRLAPENKFPAAVEDAVEALQWVIINGKARLNVDTSKIATGGISAGGNLAAVLALKSAQTSFNPPLPKPMLLQLLLAPAVDQTATDAPGGRWERNKHAPILPSALIKLFKEMYLRNEDDKLNWEASPLLAPEEVLRRAPKAWIGVGEMDVLCNEAEAYAEKLNKCGVETDCVVYGGGTHAVFLLDSTIMKNSANAVSDAVNALAKAFGTAGSS</sequence>